<gene>
    <name evidence="4" type="ORF">GUITHDRAFT_163033</name>
</gene>
<dbReference type="InterPro" id="IPR046347">
    <property type="entry name" value="bZIP_sf"/>
</dbReference>
<dbReference type="Pfam" id="PF00170">
    <property type="entry name" value="bZIP_1"/>
    <property type="match status" value="1"/>
</dbReference>
<reference evidence="5" key="3">
    <citation type="submission" date="2015-06" db="UniProtKB">
        <authorList>
            <consortium name="EnsemblProtists"/>
        </authorList>
    </citation>
    <scope>IDENTIFICATION</scope>
</reference>
<dbReference type="RefSeq" id="XP_005833267.1">
    <property type="nucleotide sequence ID" value="XM_005833210.1"/>
</dbReference>
<feature type="compositionally biased region" description="Polar residues" evidence="2">
    <location>
        <begin position="204"/>
        <end position="215"/>
    </location>
</feature>
<evidence type="ECO:0000313" key="4">
    <source>
        <dbReference type="EMBL" id="EKX46287.1"/>
    </source>
</evidence>
<feature type="compositionally biased region" description="Low complexity" evidence="2">
    <location>
        <begin position="257"/>
        <end position="267"/>
    </location>
</feature>
<dbReference type="Proteomes" id="UP000011087">
    <property type="component" value="Unassembled WGS sequence"/>
</dbReference>
<evidence type="ECO:0000313" key="5">
    <source>
        <dbReference type="EnsemblProtists" id="EKX46287"/>
    </source>
</evidence>
<feature type="compositionally biased region" description="Basic and acidic residues" evidence="2">
    <location>
        <begin position="187"/>
        <end position="203"/>
    </location>
</feature>
<feature type="compositionally biased region" description="Polar residues" evidence="2">
    <location>
        <begin position="224"/>
        <end position="249"/>
    </location>
</feature>
<proteinExistence type="predicted"/>
<keyword evidence="6" id="KW-1185">Reference proteome</keyword>
<feature type="coiled-coil region" evidence="1">
    <location>
        <begin position="37"/>
        <end position="84"/>
    </location>
</feature>
<dbReference type="EnsemblProtists" id="EKX46287">
    <property type="protein sequence ID" value="EKX46287"/>
    <property type="gene ID" value="GUITHDRAFT_163033"/>
</dbReference>
<dbReference type="PROSITE" id="PS50217">
    <property type="entry name" value="BZIP"/>
    <property type="match status" value="1"/>
</dbReference>
<dbReference type="InterPro" id="IPR004827">
    <property type="entry name" value="bZIP"/>
</dbReference>
<dbReference type="GeneID" id="17302944"/>
<dbReference type="Gene3D" id="1.20.5.170">
    <property type="match status" value="1"/>
</dbReference>
<dbReference type="HOGENOM" id="CLU_941494_0_0_1"/>
<dbReference type="AlphaFoldDB" id="L1JDD7"/>
<reference evidence="6" key="2">
    <citation type="submission" date="2012-11" db="EMBL/GenBank/DDBJ databases">
        <authorList>
            <person name="Kuo A."/>
            <person name="Curtis B.A."/>
            <person name="Tanifuji G."/>
            <person name="Burki F."/>
            <person name="Gruber A."/>
            <person name="Irimia M."/>
            <person name="Maruyama S."/>
            <person name="Arias M.C."/>
            <person name="Ball S.G."/>
            <person name="Gile G.H."/>
            <person name="Hirakawa Y."/>
            <person name="Hopkins J.F."/>
            <person name="Rensing S.A."/>
            <person name="Schmutz J."/>
            <person name="Symeonidi A."/>
            <person name="Elias M."/>
            <person name="Eveleigh R.J."/>
            <person name="Herman E.K."/>
            <person name="Klute M.J."/>
            <person name="Nakayama T."/>
            <person name="Obornik M."/>
            <person name="Reyes-Prieto A."/>
            <person name="Armbrust E.V."/>
            <person name="Aves S.J."/>
            <person name="Beiko R.G."/>
            <person name="Coutinho P."/>
            <person name="Dacks J.B."/>
            <person name="Durnford D.G."/>
            <person name="Fast N.M."/>
            <person name="Green B.R."/>
            <person name="Grisdale C."/>
            <person name="Hempe F."/>
            <person name="Henrissat B."/>
            <person name="Hoppner M.P."/>
            <person name="Ishida K.-I."/>
            <person name="Kim E."/>
            <person name="Koreny L."/>
            <person name="Kroth P.G."/>
            <person name="Liu Y."/>
            <person name="Malik S.-B."/>
            <person name="Maier U.G."/>
            <person name="McRose D."/>
            <person name="Mock T."/>
            <person name="Neilson J.A."/>
            <person name="Onodera N.T."/>
            <person name="Poole A.M."/>
            <person name="Pritham E.J."/>
            <person name="Richards T.A."/>
            <person name="Rocap G."/>
            <person name="Roy S.W."/>
            <person name="Sarai C."/>
            <person name="Schaack S."/>
            <person name="Shirato S."/>
            <person name="Slamovits C.H."/>
            <person name="Spencer D.F."/>
            <person name="Suzuki S."/>
            <person name="Worden A.Z."/>
            <person name="Zauner S."/>
            <person name="Barry K."/>
            <person name="Bell C."/>
            <person name="Bharti A.K."/>
            <person name="Crow J.A."/>
            <person name="Grimwood J."/>
            <person name="Kramer R."/>
            <person name="Lindquist E."/>
            <person name="Lucas S."/>
            <person name="Salamov A."/>
            <person name="McFadden G.I."/>
            <person name="Lane C.E."/>
            <person name="Keeling P.J."/>
            <person name="Gray M.W."/>
            <person name="Grigoriev I.V."/>
            <person name="Archibald J.M."/>
        </authorList>
    </citation>
    <scope>NUCLEOTIDE SEQUENCE</scope>
    <source>
        <strain evidence="6">CCMP2712</strain>
    </source>
</reference>
<dbReference type="EMBL" id="JH992995">
    <property type="protein sequence ID" value="EKX46287.1"/>
    <property type="molecule type" value="Genomic_DNA"/>
</dbReference>
<dbReference type="SUPFAM" id="SSF57959">
    <property type="entry name" value="Leucine zipper domain"/>
    <property type="match status" value="1"/>
</dbReference>
<feature type="region of interest" description="Disordered" evidence="2">
    <location>
        <begin position="179"/>
        <end position="267"/>
    </location>
</feature>
<evidence type="ECO:0000256" key="2">
    <source>
        <dbReference type="SAM" id="MobiDB-lite"/>
    </source>
</evidence>
<protein>
    <recommendedName>
        <fullName evidence="3">BZIP domain-containing protein</fullName>
    </recommendedName>
</protein>
<name>L1JDD7_GUITC</name>
<evidence type="ECO:0000313" key="6">
    <source>
        <dbReference type="Proteomes" id="UP000011087"/>
    </source>
</evidence>
<dbReference type="GO" id="GO:0003700">
    <property type="term" value="F:DNA-binding transcription factor activity"/>
    <property type="evidence" value="ECO:0007669"/>
    <property type="project" value="InterPro"/>
</dbReference>
<keyword evidence="1" id="KW-0175">Coiled coil</keyword>
<organism evidence="4">
    <name type="scientific">Guillardia theta (strain CCMP2712)</name>
    <name type="common">Cryptophyte</name>
    <dbReference type="NCBI Taxonomy" id="905079"/>
    <lineage>
        <taxon>Eukaryota</taxon>
        <taxon>Cryptophyceae</taxon>
        <taxon>Pyrenomonadales</taxon>
        <taxon>Geminigeraceae</taxon>
        <taxon>Guillardia</taxon>
    </lineage>
</organism>
<feature type="region of interest" description="Disordered" evidence="2">
    <location>
        <begin position="134"/>
        <end position="155"/>
    </location>
</feature>
<dbReference type="SMART" id="SM00338">
    <property type="entry name" value="BRLZ"/>
    <property type="match status" value="1"/>
</dbReference>
<evidence type="ECO:0000256" key="1">
    <source>
        <dbReference type="SAM" id="Coils"/>
    </source>
</evidence>
<accession>L1JDD7</accession>
<dbReference type="PaxDb" id="55529-EKX46287"/>
<feature type="domain" description="BZIP" evidence="3">
    <location>
        <begin position="39"/>
        <end position="102"/>
    </location>
</feature>
<sequence length="296" mass="33936">MRKPSQQQSLEEELQLLLRMQQEGQDYSLDSGKENDAKEVKNRVRALKNRLAAKKSRDQARCYVQKLEAQISTLHAQNDGLSQQLSLANFKIQSLVAENEKLRRRQRSDTKPRQDSIERKYKYESRYAGGLMVETNDDVDGSSDSQSYHSSPVNFLASEPPAMGVGLVTLEQWRKERRRLQHRKAQRKQDHAANHKSRTENLKTEQSTEVQSMEYSQAEPVPVSQESQSVQIASGWQGTFTFTTPSQEPNDFPPPSLSRNSSNGLSLSRQNSFFQTAREGEEFWLNQLSYCEITTM</sequence>
<dbReference type="KEGG" id="gtt:GUITHDRAFT_163033"/>
<reference evidence="4 6" key="1">
    <citation type="journal article" date="2012" name="Nature">
        <title>Algal genomes reveal evolutionary mosaicism and the fate of nucleomorphs.</title>
        <authorList>
            <consortium name="DOE Joint Genome Institute"/>
            <person name="Curtis B.A."/>
            <person name="Tanifuji G."/>
            <person name="Burki F."/>
            <person name="Gruber A."/>
            <person name="Irimia M."/>
            <person name="Maruyama S."/>
            <person name="Arias M.C."/>
            <person name="Ball S.G."/>
            <person name="Gile G.H."/>
            <person name="Hirakawa Y."/>
            <person name="Hopkins J.F."/>
            <person name="Kuo A."/>
            <person name="Rensing S.A."/>
            <person name="Schmutz J."/>
            <person name="Symeonidi A."/>
            <person name="Elias M."/>
            <person name="Eveleigh R.J."/>
            <person name="Herman E.K."/>
            <person name="Klute M.J."/>
            <person name="Nakayama T."/>
            <person name="Obornik M."/>
            <person name="Reyes-Prieto A."/>
            <person name="Armbrust E.V."/>
            <person name="Aves S.J."/>
            <person name="Beiko R.G."/>
            <person name="Coutinho P."/>
            <person name="Dacks J.B."/>
            <person name="Durnford D.G."/>
            <person name="Fast N.M."/>
            <person name="Green B.R."/>
            <person name="Grisdale C.J."/>
            <person name="Hempel F."/>
            <person name="Henrissat B."/>
            <person name="Hoppner M.P."/>
            <person name="Ishida K."/>
            <person name="Kim E."/>
            <person name="Koreny L."/>
            <person name="Kroth P.G."/>
            <person name="Liu Y."/>
            <person name="Malik S.B."/>
            <person name="Maier U.G."/>
            <person name="McRose D."/>
            <person name="Mock T."/>
            <person name="Neilson J.A."/>
            <person name="Onodera N.T."/>
            <person name="Poole A.M."/>
            <person name="Pritham E.J."/>
            <person name="Richards T.A."/>
            <person name="Rocap G."/>
            <person name="Roy S.W."/>
            <person name="Sarai C."/>
            <person name="Schaack S."/>
            <person name="Shirato S."/>
            <person name="Slamovits C.H."/>
            <person name="Spencer D.F."/>
            <person name="Suzuki S."/>
            <person name="Worden A.Z."/>
            <person name="Zauner S."/>
            <person name="Barry K."/>
            <person name="Bell C."/>
            <person name="Bharti A.K."/>
            <person name="Crow J.A."/>
            <person name="Grimwood J."/>
            <person name="Kramer R."/>
            <person name="Lindquist E."/>
            <person name="Lucas S."/>
            <person name="Salamov A."/>
            <person name="McFadden G.I."/>
            <person name="Lane C.E."/>
            <person name="Keeling P.J."/>
            <person name="Gray M.W."/>
            <person name="Grigoriev I.V."/>
            <person name="Archibald J.M."/>
        </authorList>
    </citation>
    <scope>NUCLEOTIDE SEQUENCE</scope>
    <source>
        <strain evidence="4 6">CCMP2712</strain>
    </source>
</reference>
<evidence type="ECO:0000259" key="3">
    <source>
        <dbReference type="PROSITE" id="PS50217"/>
    </source>
</evidence>
<feature type="compositionally biased region" description="Low complexity" evidence="2">
    <location>
        <begin position="142"/>
        <end position="151"/>
    </location>
</feature>